<keyword evidence="2" id="KW-1185">Reference proteome</keyword>
<organism evidence="1 2">
    <name type="scientific">Pseudobacteroides cellulosolvens ATCC 35603 = DSM 2933</name>
    <dbReference type="NCBI Taxonomy" id="398512"/>
    <lineage>
        <taxon>Bacteria</taxon>
        <taxon>Bacillati</taxon>
        <taxon>Bacillota</taxon>
        <taxon>Clostridia</taxon>
        <taxon>Eubacteriales</taxon>
        <taxon>Oscillospiraceae</taxon>
        <taxon>Pseudobacteroides</taxon>
    </lineage>
</organism>
<dbReference type="Proteomes" id="UP000036923">
    <property type="component" value="Unassembled WGS sequence"/>
</dbReference>
<comment type="caution">
    <text evidence="1">The sequence shown here is derived from an EMBL/GenBank/DDBJ whole genome shotgun (WGS) entry which is preliminary data.</text>
</comment>
<dbReference type="STRING" id="398512.Bccel_2075"/>
<accession>A0A0L6JM39</accession>
<gene>
    <name evidence="1" type="ORF">Bccel_2075</name>
</gene>
<protein>
    <submittedName>
        <fullName evidence="1">Uncharacterized protein</fullName>
    </submittedName>
</protein>
<evidence type="ECO:0000313" key="1">
    <source>
        <dbReference type="EMBL" id="KNY26810.1"/>
    </source>
</evidence>
<dbReference type="AlphaFoldDB" id="A0A0L6JM39"/>
<proteinExistence type="predicted"/>
<sequence length="78" mass="9124">MKSLRLEKLIVKIEKNSDKNKKSQFSNNIYYFSKEQLGTSTVEVLGREEEEAYWDKTEIDDLINLCDELNGGSEYVKK</sequence>
<evidence type="ECO:0000313" key="2">
    <source>
        <dbReference type="Proteomes" id="UP000036923"/>
    </source>
</evidence>
<reference evidence="2" key="1">
    <citation type="submission" date="2015-07" db="EMBL/GenBank/DDBJ databases">
        <title>Near-Complete Genome Sequence of the Cellulolytic Bacterium Bacteroides (Pseudobacteroides) cellulosolvens ATCC 35603.</title>
        <authorList>
            <person name="Dassa B."/>
            <person name="Utturkar S.M."/>
            <person name="Klingeman D.M."/>
            <person name="Hurt R.A."/>
            <person name="Keller M."/>
            <person name="Xu J."/>
            <person name="Reddy Y.H.K."/>
            <person name="Borovok I."/>
            <person name="Grinberg I.R."/>
            <person name="Lamed R."/>
            <person name="Zhivin O."/>
            <person name="Bayer E.A."/>
            <person name="Brown S.D."/>
        </authorList>
    </citation>
    <scope>NUCLEOTIDE SEQUENCE [LARGE SCALE GENOMIC DNA]</scope>
    <source>
        <strain evidence="2">DSM 2933</strain>
    </source>
</reference>
<name>A0A0L6JM39_9FIRM</name>
<dbReference type="EMBL" id="LGTC01000001">
    <property type="protein sequence ID" value="KNY26810.1"/>
    <property type="molecule type" value="Genomic_DNA"/>
</dbReference>